<name>A0AAX6FWQ1_IRIPA</name>
<dbReference type="Gene3D" id="2.130.10.10">
    <property type="entry name" value="YVTN repeat-like/Quinoprotein amine dehydrogenase"/>
    <property type="match status" value="1"/>
</dbReference>
<keyword evidence="2" id="KW-0677">Repeat</keyword>
<dbReference type="EMBL" id="JANAVB010025196">
    <property type="protein sequence ID" value="KAJ6820866.1"/>
    <property type="molecule type" value="Genomic_DNA"/>
</dbReference>
<evidence type="ECO:0000256" key="1">
    <source>
        <dbReference type="ARBA" id="ARBA00022574"/>
    </source>
</evidence>
<dbReference type="InterPro" id="IPR015943">
    <property type="entry name" value="WD40/YVTN_repeat-like_dom_sf"/>
</dbReference>
<keyword evidence="6" id="KW-1185">Reference proteome</keyword>
<dbReference type="InterPro" id="IPR001680">
    <property type="entry name" value="WD40_rpt"/>
</dbReference>
<dbReference type="SMART" id="SM00320">
    <property type="entry name" value="WD40"/>
    <property type="match status" value="7"/>
</dbReference>
<evidence type="ECO:0000256" key="3">
    <source>
        <dbReference type="PROSITE-ProRule" id="PRU00221"/>
    </source>
</evidence>
<keyword evidence="5" id="KW-0808">Transferase</keyword>
<feature type="repeat" description="WD" evidence="3">
    <location>
        <begin position="248"/>
        <end position="289"/>
    </location>
</feature>
<keyword evidence="5" id="KW-0418">Kinase</keyword>
<dbReference type="GO" id="GO:0016301">
    <property type="term" value="F:kinase activity"/>
    <property type="evidence" value="ECO:0007669"/>
    <property type="project" value="UniProtKB-KW"/>
</dbReference>
<feature type="repeat" description="WD" evidence="3">
    <location>
        <begin position="337"/>
        <end position="369"/>
    </location>
</feature>
<dbReference type="PANTHER" id="PTHR14221:SF57">
    <property type="entry name" value="TRANSDUCIN_WD40 REPEAT-LIKE SUPERFAMILY PROTEIN"/>
    <property type="match status" value="1"/>
</dbReference>
<evidence type="ECO:0000256" key="4">
    <source>
        <dbReference type="SAM" id="MobiDB-lite"/>
    </source>
</evidence>
<dbReference type="SUPFAM" id="SSF50978">
    <property type="entry name" value="WD40 repeat-like"/>
    <property type="match status" value="1"/>
</dbReference>
<reference evidence="5" key="2">
    <citation type="submission" date="2023-04" db="EMBL/GenBank/DDBJ databases">
        <authorList>
            <person name="Bruccoleri R.E."/>
            <person name="Oakeley E.J."/>
            <person name="Faust A.-M."/>
            <person name="Dessus-Babus S."/>
            <person name="Altorfer M."/>
            <person name="Burckhardt D."/>
            <person name="Oertli M."/>
            <person name="Naumann U."/>
            <person name="Petersen F."/>
            <person name="Wong J."/>
        </authorList>
    </citation>
    <scope>NUCLEOTIDE SEQUENCE</scope>
    <source>
        <strain evidence="5">GSM-AAB239-AS_SAM_17_03QT</strain>
        <tissue evidence="5">Leaf</tissue>
    </source>
</reference>
<reference evidence="5" key="1">
    <citation type="journal article" date="2023" name="GigaByte">
        <title>Genome assembly of the bearded iris, Iris pallida Lam.</title>
        <authorList>
            <person name="Bruccoleri R.E."/>
            <person name="Oakeley E.J."/>
            <person name="Faust A.M.E."/>
            <person name="Altorfer M."/>
            <person name="Dessus-Babus S."/>
            <person name="Burckhardt D."/>
            <person name="Oertli M."/>
            <person name="Naumann U."/>
            <person name="Petersen F."/>
            <person name="Wong J."/>
        </authorList>
    </citation>
    <scope>NUCLEOTIDE SEQUENCE</scope>
    <source>
        <strain evidence="5">GSM-AAB239-AS_SAM_17_03QT</strain>
    </source>
</reference>
<proteinExistence type="predicted"/>
<feature type="repeat" description="WD" evidence="3">
    <location>
        <begin position="377"/>
        <end position="409"/>
    </location>
</feature>
<feature type="repeat" description="WD" evidence="3">
    <location>
        <begin position="521"/>
        <end position="553"/>
    </location>
</feature>
<sequence length="700" mass="78898">MQGVSEKEEDVFFDSHSCMESPPSCASPDSTVDKEQELEFRKLDSEFWRKDLKSVRERRNRFLNGMGFNEFVASSEAREATCDQPAEDEALERVTESSGAALDTLSSPDVDENQRDQVCCIRDLDSGKKFVIHDLGHDGLFSMLRELGSNKLISLHEFEGLLGLSRSIQKFMQKEAASFVGKHDIGTDGRKTRSRSWWKKFMAKRPFAGPCKTDASIKHSVPSTMRAKVLRHKKRCLEFTALYMGQEIQAHKGLIRTMKFNPSGCYIGSGGEDCIVRIWLVREAEASCTCTTADGLSEFVDKVKDKKLIIGRKGRDCTPIVIPRKVFKIVETPLQELRGHTSDILDLSWSSSDYLLTSSMDKTVRMWKVGCDGCLKVFQHNDYVTCVQFNPVDDNYFISGSLDGKVRIWGVSETHVVDWADIRDIVTAVCYRPDGEGFVVGSLAGNCRIYSYSGNVMQMDAQFCVKRKKKSSAKLITGLQFSPEDSQKVMITSADSKVRIFDGTDVIRKYRGSRRTKSQSSASFTADGRYIVSIGKDSNVYIWNYDGSQSSKCPNSTRSIRSCEHFFSEGVSVVMPWTGMDHRQSSLNNNGLHMPSQPLKILEPSTWLWDSDFRSFGAWLFADSILGESATWPEEKLPISPPHSSRHGDLRRQHGNLQYHMHPNYQQLTCLSASWSLVIVTASRNGSIRTFYNYGLPVTL</sequence>
<protein>
    <submittedName>
        <fullName evidence="5">Serine/threonine-protein kinase</fullName>
    </submittedName>
</protein>
<evidence type="ECO:0000256" key="2">
    <source>
        <dbReference type="ARBA" id="ARBA00022737"/>
    </source>
</evidence>
<dbReference type="AlphaFoldDB" id="A0AAX6FWQ1"/>
<dbReference type="InterPro" id="IPR036322">
    <property type="entry name" value="WD40_repeat_dom_sf"/>
</dbReference>
<dbReference type="Pfam" id="PF00400">
    <property type="entry name" value="WD40"/>
    <property type="match status" value="4"/>
</dbReference>
<feature type="region of interest" description="Disordered" evidence="4">
    <location>
        <begin position="1"/>
        <end position="35"/>
    </location>
</feature>
<dbReference type="PROSITE" id="PS50082">
    <property type="entry name" value="WD_REPEATS_2"/>
    <property type="match status" value="4"/>
</dbReference>
<keyword evidence="1 3" id="KW-0853">WD repeat</keyword>
<feature type="region of interest" description="Disordered" evidence="4">
    <location>
        <begin position="79"/>
        <end position="110"/>
    </location>
</feature>
<organism evidence="5 6">
    <name type="scientific">Iris pallida</name>
    <name type="common">Sweet iris</name>
    <dbReference type="NCBI Taxonomy" id="29817"/>
    <lineage>
        <taxon>Eukaryota</taxon>
        <taxon>Viridiplantae</taxon>
        <taxon>Streptophyta</taxon>
        <taxon>Embryophyta</taxon>
        <taxon>Tracheophyta</taxon>
        <taxon>Spermatophyta</taxon>
        <taxon>Magnoliopsida</taxon>
        <taxon>Liliopsida</taxon>
        <taxon>Asparagales</taxon>
        <taxon>Iridaceae</taxon>
        <taxon>Iridoideae</taxon>
        <taxon>Irideae</taxon>
        <taxon>Iris</taxon>
    </lineage>
</organism>
<evidence type="ECO:0000313" key="6">
    <source>
        <dbReference type="Proteomes" id="UP001140949"/>
    </source>
</evidence>
<dbReference type="PROSITE" id="PS50294">
    <property type="entry name" value="WD_REPEATS_REGION"/>
    <property type="match status" value="3"/>
</dbReference>
<gene>
    <name evidence="5" type="ORF">M6B38_394060</name>
</gene>
<dbReference type="InterPro" id="IPR040324">
    <property type="entry name" value="WDR44/Dgr2"/>
</dbReference>
<comment type="caution">
    <text evidence="5">The sequence shown here is derived from an EMBL/GenBank/DDBJ whole genome shotgun (WGS) entry which is preliminary data.</text>
</comment>
<dbReference type="PANTHER" id="PTHR14221">
    <property type="entry name" value="WD REPEAT DOMAIN 44"/>
    <property type="match status" value="1"/>
</dbReference>
<evidence type="ECO:0000313" key="5">
    <source>
        <dbReference type="EMBL" id="KAJ6820866.1"/>
    </source>
</evidence>
<accession>A0AAX6FWQ1</accession>
<dbReference type="Proteomes" id="UP001140949">
    <property type="component" value="Unassembled WGS sequence"/>
</dbReference>